<evidence type="ECO:0000256" key="2">
    <source>
        <dbReference type="ARBA" id="ARBA00022737"/>
    </source>
</evidence>
<dbReference type="EMBL" id="CADEPM010000004">
    <property type="protein sequence ID" value="CAB3404790.1"/>
    <property type="molecule type" value="Genomic_DNA"/>
</dbReference>
<dbReference type="Pfam" id="PF01484">
    <property type="entry name" value="Col_cuticle_N"/>
    <property type="match status" value="1"/>
</dbReference>
<protein>
    <recommendedName>
        <fullName evidence="6">Nematode cuticle collagen N-terminal domain-containing protein</fullName>
    </recommendedName>
</protein>
<feature type="region of interest" description="Disordered" evidence="4">
    <location>
        <begin position="173"/>
        <end position="322"/>
    </location>
</feature>
<name>A0A8S1ETZ4_9PELO</name>
<feature type="domain" description="Nematode cuticle collagen N-terminal" evidence="6">
    <location>
        <begin position="6"/>
        <end position="58"/>
    </location>
</feature>
<feature type="compositionally biased region" description="Basic residues" evidence="4">
    <location>
        <begin position="358"/>
        <end position="375"/>
    </location>
</feature>
<feature type="region of interest" description="Disordered" evidence="4">
    <location>
        <begin position="121"/>
        <end position="150"/>
    </location>
</feature>
<evidence type="ECO:0000259" key="6">
    <source>
        <dbReference type="SMART" id="SM01088"/>
    </source>
</evidence>
<evidence type="ECO:0000256" key="4">
    <source>
        <dbReference type="SAM" id="MobiDB-lite"/>
    </source>
</evidence>
<keyword evidence="2" id="KW-0677">Repeat</keyword>
<keyword evidence="3" id="KW-1015">Disulfide bond</keyword>
<comment type="caution">
    <text evidence="7">The sequence shown here is derived from an EMBL/GenBank/DDBJ whole genome shotgun (WGS) entry which is preliminary data.</text>
</comment>
<keyword evidence="5" id="KW-0812">Transmembrane</keyword>
<proteinExistence type="predicted"/>
<comment type="subunit">
    <text evidence="1">Collagen polypeptide chains are complexed within the cuticle by disulfide bonds and other types of covalent cross-links.</text>
</comment>
<evidence type="ECO:0000313" key="7">
    <source>
        <dbReference type="EMBL" id="CAB3404790.1"/>
    </source>
</evidence>
<keyword evidence="8" id="KW-1185">Reference proteome</keyword>
<feature type="transmembrane region" description="Helical" evidence="5">
    <location>
        <begin position="6"/>
        <end position="27"/>
    </location>
</feature>
<feature type="region of interest" description="Disordered" evidence="4">
    <location>
        <begin position="352"/>
        <end position="375"/>
    </location>
</feature>
<dbReference type="Proteomes" id="UP000494206">
    <property type="component" value="Unassembled WGS sequence"/>
</dbReference>
<evidence type="ECO:0000256" key="5">
    <source>
        <dbReference type="SAM" id="Phobius"/>
    </source>
</evidence>
<dbReference type="PROSITE" id="PS51257">
    <property type="entry name" value="PROKAR_LIPOPROTEIN"/>
    <property type="match status" value="1"/>
</dbReference>
<dbReference type="PANTHER" id="PTHR24637:SF424">
    <property type="entry name" value="NEMATODE CUTICLE COLLAGEN N-TERMINAL DOMAIN-CONTAINING PROTEIN"/>
    <property type="match status" value="1"/>
</dbReference>
<evidence type="ECO:0000313" key="8">
    <source>
        <dbReference type="Proteomes" id="UP000494206"/>
    </source>
</evidence>
<keyword evidence="5" id="KW-0472">Membrane</keyword>
<dbReference type="InterPro" id="IPR008160">
    <property type="entry name" value="Collagen"/>
</dbReference>
<feature type="compositionally biased region" description="Pro residues" evidence="4">
    <location>
        <begin position="255"/>
        <end position="268"/>
    </location>
</feature>
<accession>A0A8S1ETZ4</accession>
<organism evidence="7 8">
    <name type="scientific">Caenorhabditis bovis</name>
    <dbReference type="NCBI Taxonomy" id="2654633"/>
    <lineage>
        <taxon>Eukaryota</taxon>
        <taxon>Metazoa</taxon>
        <taxon>Ecdysozoa</taxon>
        <taxon>Nematoda</taxon>
        <taxon>Chromadorea</taxon>
        <taxon>Rhabditida</taxon>
        <taxon>Rhabditina</taxon>
        <taxon>Rhabditomorpha</taxon>
        <taxon>Rhabditoidea</taxon>
        <taxon>Rhabditidae</taxon>
        <taxon>Peloderinae</taxon>
        <taxon>Caenorhabditis</taxon>
    </lineage>
</organism>
<gene>
    <name evidence="7" type="ORF">CBOVIS_LOCUS7065</name>
</gene>
<dbReference type="PANTHER" id="PTHR24637">
    <property type="entry name" value="COLLAGEN"/>
    <property type="match status" value="1"/>
</dbReference>
<keyword evidence="5" id="KW-1133">Transmembrane helix</keyword>
<feature type="compositionally biased region" description="Pro residues" evidence="4">
    <location>
        <begin position="277"/>
        <end position="292"/>
    </location>
</feature>
<reference evidence="7 8" key="1">
    <citation type="submission" date="2020-04" db="EMBL/GenBank/DDBJ databases">
        <authorList>
            <person name="Laetsch R D."/>
            <person name="Stevens L."/>
            <person name="Kumar S."/>
            <person name="Blaxter L. M."/>
        </authorList>
    </citation>
    <scope>NUCLEOTIDE SEQUENCE [LARGE SCALE GENOMIC DNA]</scope>
</reference>
<sequence length="375" mass="39553">MLSIKTVVQLSLAVSAILLSSCVFLIFMTSRQIEQFREQTFDDLKEWKYFSDQAWKEIQSVSIRKTRRSGPNRFIKRQSSDYATYNDYSASQTTSYARLNSYATAPQDQCNCGPRANNCPSGPPGPPGLPGFDGEPGTPGLDGKPGANGVVLNAYDQEQPGCIVCPQGPPGLPGNTGYPGNPGPPGNQGLPGYSPQPGRQGPPGPCGDKGPQGPPGPPGTDGEPGRDAIRHICQPGRKGPPGPPGPCGQPGSPGLTPPPGPPGPPGFQGPPGDDGPCGPPGPQGYPGLPGPPGQDAEYCPCPPKSGVDKGSFYEAPAPYDVSQNAYLEKSTSEDEYRKRVLARVLKKQKRLLLASRARNVRRKPPSKKPQSKNNQ</sequence>
<dbReference type="InterPro" id="IPR002486">
    <property type="entry name" value="Col_cuticle_N"/>
</dbReference>
<feature type="compositionally biased region" description="Pro residues" evidence="4">
    <location>
        <begin position="238"/>
        <end position="247"/>
    </location>
</feature>
<dbReference type="SMART" id="SM01088">
    <property type="entry name" value="Col_cuticle_N"/>
    <property type="match status" value="1"/>
</dbReference>
<evidence type="ECO:0000256" key="3">
    <source>
        <dbReference type="ARBA" id="ARBA00023157"/>
    </source>
</evidence>
<dbReference type="OrthoDB" id="5840567at2759"/>
<dbReference type="Gene3D" id="1.20.5.320">
    <property type="entry name" value="6-Phosphogluconate Dehydrogenase, domain 3"/>
    <property type="match status" value="1"/>
</dbReference>
<dbReference type="AlphaFoldDB" id="A0A8S1ETZ4"/>
<dbReference type="GO" id="GO:0042302">
    <property type="term" value="F:structural constituent of cuticle"/>
    <property type="evidence" value="ECO:0007669"/>
    <property type="project" value="InterPro"/>
</dbReference>
<evidence type="ECO:0000256" key="1">
    <source>
        <dbReference type="ARBA" id="ARBA00011518"/>
    </source>
</evidence>
<feature type="compositionally biased region" description="Low complexity" evidence="4">
    <location>
        <begin position="187"/>
        <end position="199"/>
    </location>
</feature>
<dbReference type="Pfam" id="PF01391">
    <property type="entry name" value="Collagen"/>
    <property type="match status" value="2"/>
</dbReference>